<feature type="domain" description="MOFRL" evidence="1">
    <location>
        <begin position="320"/>
        <end position="423"/>
    </location>
</feature>
<dbReference type="PANTHER" id="PTHR12227">
    <property type="entry name" value="GLYCERATE KINASE"/>
    <property type="match status" value="1"/>
</dbReference>
<dbReference type="InterPro" id="IPR037035">
    <property type="entry name" value="GK-like_C_sf"/>
</dbReference>
<sequence>MTAPDRTVPGTAVPSTDLRALLEHSYRAALEAVAPARLLAPHLTGERPDFVLAFGKAALPMLRAALEAYPGVPALAVPPRGTPDLSAPEEAEVLPGSHPVPDEYSTLAAERALSWVRELPRGARLLVLVSGGGSALLSAPWGVTLAQKQALTRDLLRAGATIEEINAVRKHLSRVKGGRLAQATRARVRALLISDVIGDDPSVIASGPTVPDPSTFADALAVLDRYGIGAEEARAHLTAGVRGDLPETPKPGELPQVENVVIGSNRVLLEAAQGFLRGQGMEAVILGDTFAGEARDLAGFHASLVHSVRTYGTPFRGPLALLSGGEATVTVRGEGRGGRNQEFVLWLLENLGERGVYALSAGSDGIDGNSDAAGAFLTPDSLSRARALDLDPRDFLARNDSGTFFAALGDALVTGPSGHNLNDYRVVLVE</sequence>
<geneLocation type="plasmid" evidence="3 4">
    <name>pDAETH-2</name>
</geneLocation>
<dbReference type="InterPro" id="IPR039760">
    <property type="entry name" value="MOFRL_protein"/>
</dbReference>
<dbReference type="Gene3D" id="3.40.1480.10">
    <property type="entry name" value="MOFRL domain"/>
    <property type="match status" value="1"/>
</dbReference>
<dbReference type="Pfam" id="PF05161">
    <property type="entry name" value="MOFRL"/>
    <property type="match status" value="1"/>
</dbReference>
<reference evidence="3" key="1">
    <citation type="submission" date="2022-07" db="EMBL/GenBank/DDBJ databases">
        <title>Complete Genome Sequence of the Radioresistant Bacterium Deinococcus aetherius ST0316, Isolated from the Air Dust collected in Lower Stratosphere above Japan.</title>
        <authorList>
            <person name="Satoh K."/>
            <person name="Hagiwara K."/>
            <person name="Katsumata K."/>
            <person name="Kubo A."/>
            <person name="Yokobori S."/>
            <person name="Yamagishi A."/>
            <person name="Oono Y."/>
            <person name="Narumi I."/>
        </authorList>
    </citation>
    <scope>NUCLEOTIDE SEQUENCE</scope>
    <source>
        <strain evidence="3">ST0316</strain>
        <plasmid evidence="3">pDAETH-2</plasmid>
    </source>
</reference>
<dbReference type="Gene3D" id="3.40.50.10180">
    <property type="entry name" value="Glycerate kinase, MOFRL-like N-terminal domain"/>
    <property type="match status" value="1"/>
</dbReference>
<dbReference type="SUPFAM" id="SSF82544">
    <property type="entry name" value="GckA/TtuD-like"/>
    <property type="match status" value="1"/>
</dbReference>
<keyword evidence="3" id="KW-0614">Plasmid</keyword>
<protein>
    <recommendedName>
        <fullName evidence="5">Hydroxypyruvate reductase</fullName>
    </recommendedName>
</protein>
<dbReference type="RefSeq" id="WP_264778245.1">
    <property type="nucleotide sequence ID" value="NZ_AP026562.1"/>
</dbReference>
<dbReference type="Proteomes" id="UP001064971">
    <property type="component" value="Plasmid pDAETH-2"/>
</dbReference>
<evidence type="ECO:0000259" key="2">
    <source>
        <dbReference type="Pfam" id="PF13660"/>
    </source>
</evidence>
<gene>
    <name evidence="3" type="ORF">DAETH_43740</name>
</gene>
<accession>A0ABM8AKQ6</accession>
<evidence type="ECO:0008006" key="5">
    <source>
        <dbReference type="Google" id="ProtNLM"/>
    </source>
</evidence>
<name>A0ABM8AKQ6_9DEIO</name>
<dbReference type="EMBL" id="AP026562">
    <property type="protein sequence ID" value="BDP44405.1"/>
    <property type="molecule type" value="Genomic_DNA"/>
</dbReference>
<feature type="domain" description="MOFRL-associated" evidence="2">
    <location>
        <begin position="22"/>
        <end position="236"/>
    </location>
</feature>
<organism evidence="3 4">
    <name type="scientific">Deinococcus aetherius</name>
    <dbReference type="NCBI Taxonomy" id="200252"/>
    <lineage>
        <taxon>Bacteria</taxon>
        <taxon>Thermotogati</taxon>
        <taxon>Deinococcota</taxon>
        <taxon>Deinococci</taxon>
        <taxon>Deinococcales</taxon>
        <taxon>Deinococcaceae</taxon>
        <taxon>Deinococcus</taxon>
    </lineage>
</organism>
<dbReference type="InterPro" id="IPR025286">
    <property type="entry name" value="MOFRL_assoc_dom"/>
</dbReference>
<proteinExistence type="predicted"/>
<dbReference type="InterPro" id="IPR038614">
    <property type="entry name" value="GK_N_sf"/>
</dbReference>
<dbReference type="PANTHER" id="PTHR12227:SF0">
    <property type="entry name" value="GLYCERATE KINASE"/>
    <property type="match status" value="1"/>
</dbReference>
<evidence type="ECO:0000313" key="4">
    <source>
        <dbReference type="Proteomes" id="UP001064971"/>
    </source>
</evidence>
<dbReference type="Pfam" id="PF13660">
    <property type="entry name" value="DUF4147"/>
    <property type="match status" value="1"/>
</dbReference>
<dbReference type="InterPro" id="IPR007835">
    <property type="entry name" value="MOFRL"/>
</dbReference>
<evidence type="ECO:0000259" key="1">
    <source>
        <dbReference type="Pfam" id="PF05161"/>
    </source>
</evidence>
<keyword evidence="4" id="KW-1185">Reference proteome</keyword>
<evidence type="ECO:0000313" key="3">
    <source>
        <dbReference type="EMBL" id="BDP44405.1"/>
    </source>
</evidence>